<dbReference type="OrthoDB" id="3360610at2759"/>
<dbReference type="PANTHER" id="PTHR43048:SF3">
    <property type="entry name" value="METHYLMALONYL-COA EPIMERASE, MITOCHONDRIAL"/>
    <property type="match status" value="1"/>
</dbReference>
<dbReference type="InterPro" id="IPR029068">
    <property type="entry name" value="Glyas_Bleomycin-R_OHBP_Dase"/>
</dbReference>
<evidence type="ECO:0000259" key="2">
    <source>
        <dbReference type="PROSITE" id="PS51819"/>
    </source>
</evidence>
<dbReference type="GO" id="GO:0046491">
    <property type="term" value="P:L-methylmalonyl-CoA metabolic process"/>
    <property type="evidence" value="ECO:0007669"/>
    <property type="project" value="TreeGrafter"/>
</dbReference>
<dbReference type="InterPro" id="IPR037523">
    <property type="entry name" value="VOC_core"/>
</dbReference>
<keyword evidence="1" id="KW-0479">Metal-binding</keyword>
<dbReference type="Gene3D" id="3.10.180.10">
    <property type="entry name" value="2,3-Dihydroxybiphenyl 1,2-Dioxygenase, domain 1"/>
    <property type="match status" value="2"/>
</dbReference>
<protein>
    <recommendedName>
        <fullName evidence="2">VOC domain-containing protein</fullName>
    </recommendedName>
</protein>
<dbReference type="PROSITE" id="PS51819">
    <property type="entry name" value="VOC"/>
    <property type="match status" value="1"/>
</dbReference>
<dbReference type="PANTHER" id="PTHR43048">
    <property type="entry name" value="METHYLMALONYL-COA EPIMERASE"/>
    <property type="match status" value="1"/>
</dbReference>
<dbReference type="SUPFAM" id="SSF54593">
    <property type="entry name" value="Glyoxalase/Bleomycin resistance protein/Dihydroxybiphenyl dioxygenase"/>
    <property type="match status" value="2"/>
</dbReference>
<dbReference type="GO" id="GO:0046872">
    <property type="term" value="F:metal ion binding"/>
    <property type="evidence" value="ECO:0007669"/>
    <property type="project" value="UniProtKB-KW"/>
</dbReference>
<dbReference type="AlphaFoldDB" id="A0A2S7YPM2"/>
<dbReference type="InterPro" id="IPR004360">
    <property type="entry name" value="Glyas_Fos-R_dOase_dom"/>
</dbReference>
<dbReference type="InterPro" id="IPR051785">
    <property type="entry name" value="MMCE/EMCE_epimerase"/>
</dbReference>
<dbReference type="GO" id="GO:0005739">
    <property type="term" value="C:mitochondrion"/>
    <property type="evidence" value="ECO:0007669"/>
    <property type="project" value="TreeGrafter"/>
</dbReference>
<sequence>MLTNSLKTYSHADMEKFKKFAGDFGLIEAGKADGLTFYRGYGKDAYVYVAAEGRRGGERRFIGGGFVAESAHDFHLVCQIPGAKIIDASKRPGGGQLVEVLDPNGYVVQVAWEQVEREAPAHGISSCQGGQSSINGALDKIRKGKLDLVLQRFTEVLMAEQGQFTRMNSGPGLFHKLGHFGYTTDNYDETCRWYQQHFNFVPTDVLHAPGDKAREVANFMRVERGKTFVDHHSFLLARGDDGKGTKVHHSSFEVEDMDTQMMAHQWLGQAGWTLVWGIGRHVHGSQIFDYWYDSSGYIIEHYADGDVVNQDTETTYSPAGAMAVWGPPCTGRLGWKGLCGQRLACVVSGHLLIHPL</sequence>
<evidence type="ECO:0000256" key="1">
    <source>
        <dbReference type="ARBA" id="ARBA00022723"/>
    </source>
</evidence>
<gene>
    <name evidence="3" type="ORF">BB8028_0011g00170</name>
</gene>
<dbReference type="Proteomes" id="UP000237441">
    <property type="component" value="Unassembled WGS sequence"/>
</dbReference>
<evidence type="ECO:0000313" key="4">
    <source>
        <dbReference type="Proteomes" id="UP000237441"/>
    </source>
</evidence>
<proteinExistence type="predicted"/>
<evidence type="ECO:0000313" key="3">
    <source>
        <dbReference type="EMBL" id="PQK18088.1"/>
    </source>
</evidence>
<dbReference type="Pfam" id="PF00903">
    <property type="entry name" value="Glyoxalase"/>
    <property type="match status" value="1"/>
</dbReference>
<feature type="domain" description="VOC" evidence="2">
    <location>
        <begin position="176"/>
        <end position="304"/>
    </location>
</feature>
<comment type="caution">
    <text evidence="3">The sequence shown here is derived from an EMBL/GenBank/DDBJ whole genome shotgun (WGS) entry which is preliminary data.</text>
</comment>
<dbReference type="GO" id="GO:0004493">
    <property type="term" value="F:methylmalonyl-CoA epimerase activity"/>
    <property type="evidence" value="ECO:0007669"/>
    <property type="project" value="TreeGrafter"/>
</dbReference>
<dbReference type="EMBL" id="JRHA01000011">
    <property type="protein sequence ID" value="PQK18088.1"/>
    <property type="molecule type" value="Genomic_DNA"/>
</dbReference>
<organism evidence="3 4">
    <name type="scientific">Beauveria bassiana</name>
    <name type="common">White muscardine disease fungus</name>
    <name type="synonym">Tritirachium shiotae</name>
    <dbReference type="NCBI Taxonomy" id="176275"/>
    <lineage>
        <taxon>Eukaryota</taxon>
        <taxon>Fungi</taxon>
        <taxon>Dikarya</taxon>
        <taxon>Ascomycota</taxon>
        <taxon>Pezizomycotina</taxon>
        <taxon>Sordariomycetes</taxon>
        <taxon>Hypocreomycetidae</taxon>
        <taxon>Hypocreales</taxon>
        <taxon>Cordycipitaceae</taxon>
        <taxon>Beauveria</taxon>
    </lineage>
</organism>
<accession>A0A2S7YPM2</accession>
<reference evidence="3 4" key="1">
    <citation type="submission" date="2016-07" db="EMBL/GenBank/DDBJ databases">
        <title>Comparative genomics of the entomopathogenic fungus Beauveria bassiana.</title>
        <authorList>
            <person name="Valero Jimenez C.A."/>
            <person name="Zwaan B.J."/>
            <person name="Van Kan J.A."/>
            <person name="Takken W."/>
            <person name="Debets A.J."/>
            <person name="Schoustra S.E."/>
            <person name="Koenraadt C.J."/>
        </authorList>
    </citation>
    <scope>NUCLEOTIDE SEQUENCE [LARGE SCALE GENOMIC DNA]</scope>
    <source>
        <strain evidence="3 4">ARSEF 8028</strain>
    </source>
</reference>
<name>A0A2S7YPM2_BEABA</name>